<evidence type="ECO:0000313" key="2">
    <source>
        <dbReference type="EMBL" id="AJE03453.1"/>
    </source>
</evidence>
<feature type="domain" description="Polymerase/histidinol phosphatase N-terminal" evidence="1">
    <location>
        <begin position="5"/>
        <end position="70"/>
    </location>
</feature>
<keyword evidence="3" id="KW-1185">Reference proteome</keyword>
<dbReference type="InterPro" id="IPR003141">
    <property type="entry name" value="Pol/His_phosphatase_N"/>
</dbReference>
<name>A0A0B5B9R4_9BACT</name>
<dbReference type="GO" id="GO:0035312">
    <property type="term" value="F:5'-3' DNA exonuclease activity"/>
    <property type="evidence" value="ECO:0007669"/>
    <property type="project" value="TreeGrafter"/>
</dbReference>
<dbReference type="RefSeq" id="WP_039742350.1">
    <property type="nucleotide sequence ID" value="NZ_CP009788.1"/>
</dbReference>
<accession>A0A0B5B9R4</accession>
<gene>
    <name evidence="2" type="ORF">GPICK_08890</name>
</gene>
<dbReference type="InterPro" id="IPR052018">
    <property type="entry name" value="PHP_domain"/>
</dbReference>
<reference evidence="2 3" key="1">
    <citation type="journal article" date="2015" name="Genome Announc.">
        <title>Complete Genome of Geobacter pickeringii G13T, a Metal-Reducing Isolate from Sedimentary Kaolin Deposits.</title>
        <authorList>
            <person name="Badalamenti J.P."/>
            <person name="Bond D.R."/>
        </authorList>
    </citation>
    <scope>NUCLEOTIDE SEQUENCE [LARGE SCALE GENOMIC DNA]</scope>
    <source>
        <strain evidence="2 3">G13</strain>
    </source>
</reference>
<organism evidence="2 3">
    <name type="scientific">Geobacter pickeringii</name>
    <dbReference type="NCBI Taxonomy" id="345632"/>
    <lineage>
        <taxon>Bacteria</taxon>
        <taxon>Pseudomonadati</taxon>
        <taxon>Thermodesulfobacteriota</taxon>
        <taxon>Desulfuromonadia</taxon>
        <taxon>Geobacterales</taxon>
        <taxon>Geobacteraceae</taxon>
        <taxon>Geobacter</taxon>
    </lineage>
</organism>
<dbReference type="STRING" id="345632.GPICK_08890"/>
<dbReference type="OrthoDB" id="9804333at2"/>
<dbReference type="InterPro" id="IPR016195">
    <property type="entry name" value="Pol/histidinol_Pase-like"/>
</dbReference>
<dbReference type="EMBL" id="CP009788">
    <property type="protein sequence ID" value="AJE03453.1"/>
    <property type="molecule type" value="Genomic_DNA"/>
</dbReference>
<evidence type="ECO:0000259" key="1">
    <source>
        <dbReference type="SMART" id="SM00481"/>
    </source>
</evidence>
<proteinExistence type="predicted"/>
<dbReference type="Pfam" id="PF02811">
    <property type="entry name" value="PHP"/>
    <property type="match status" value="1"/>
</dbReference>
<dbReference type="SMART" id="SM00481">
    <property type="entry name" value="POLIIIAc"/>
    <property type="match status" value="1"/>
</dbReference>
<dbReference type="CDD" id="cd07438">
    <property type="entry name" value="PHP_HisPPase_AMP"/>
    <property type="match status" value="1"/>
</dbReference>
<dbReference type="SUPFAM" id="SSF89550">
    <property type="entry name" value="PHP domain-like"/>
    <property type="match status" value="1"/>
</dbReference>
<dbReference type="Proteomes" id="UP000057609">
    <property type="component" value="Chromosome"/>
</dbReference>
<dbReference type="PANTHER" id="PTHR42924">
    <property type="entry name" value="EXONUCLEASE"/>
    <property type="match status" value="1"/>
</dbReference>
<evidence type="ECO:0000313" key="3">
    <source>
        <dbReference type="Proteomes" id="UP000057609"/>
    </source>
</evidence>
<dbReference type="HOGENOM" id="CLU_067347_1_0_7"/>
<protein>
    <submittedName>
        <fullName evidence="2">Phosphoesterase</fullName>
    </submittedName>
</protein>
<dbReference type="KEGG" id="gpi:GPICK_08890"/>
<sequence>MKKLIDLHIHSSHSDGVHPPAELVRMAAERGLATIAVADHDAVEGIDEAVAAGEQWGVEVVPALELSVEHGRYRDVHILGYWIDHRDEALRERLAEFRRIRDDRGRAIVDRINRKLVASRKHPLSYEQVRSLADGAVGRPHIARVLMNAGYARDMGDAFKRYLIPFNVPKNYIPAAVAIAEIRRIGGVAVLAHPTTVSDNRRELRRIIEELVQLGLDGIEVFNNMCFKDDMIFLEGLADEFDLIITGGSDYHGIEDDVEIGIGRGGLAVSHHLAVELRKRAESRAATPHAPNR</sequence>
<dbReference type="GO" id="GO:0004534">
    <property type="term" value="F:5'-3' RNA exonuclease activity"/>
    <property type="evidence" value="ECO:0007669"/>
    <property type="project" value="TreeGrafter"/>
</dbReference>
<dbReference type="Gene3D" id="1.10.150.650">
    <property type="match status" value="1"/>
</dbReference>
<dbReference type="AlphaFoldDB" id="A0A0B5B9R4"/>
<dbReference type="PANTHER" id="PTHR42924:SF3">
    <property type="entry name" value="POLYMERASE_HISTIDINOL PHOSPHATASE N-TERMINAL DOMAIN-CONTAINING PROTEIN"/>
    <property type="match status" value="1"/>
</dbReference>
<dbReference type="InterPro" id="IPR004013">
    <property type="entry name" value="PHP_dom"/>
</dbReference>
<dbReference type="Gene3D" id="3.20.20.140">
    <property type="entry name" value="Metal-dependent hydrolases"/>
    <property type="match status" value="1"/>
</dbReference>